<dbReference type="AlphaFoldDB" id="B3PG96"/>
<dbReference type="InterPro" id="IPR030470">
    <property type="entry name" value="UbiA_prenylTrfase_CS"/>
</dbReference>
<dbReference type="FunFam" id="1.20.120.1780:FF:000001">
    <property type="entry name" value="4-hydroxybenzoate octaprenyltransferase"/>
    <property type="match status" value="1"/>
</dbReference>
<evidence type="ECO:0000256" key="3">
    <source>
        <dbReference type="ARBA" id="ARBA00005985"/>
    </source>
</evidence>
<dbReference type="PANTHER" id="PTHR11048:SF28">
    <property type="entry name" value="4-HYDROXYBENZOATE POLYPRENYLTRANSFERASE, MITOCHONDRIAL"/>
    <property type="match status" value="1"/>
</dbReference>
<evidence type="ECO:0000256" key="10">
    <source>
        <dbReference type="ARBA" id="ARBA00022989"/>
    </source>
</evidence>
<evidence type="ECO:0000313" key="15">
    <source>
        <dbReference type="Proteomes" id="UP000001036"/>
    </source>
</evidence>
<evidence type="ECO:0000256" key="5">
    <source>
        <dbReference type="ARBA" id="ARBA00022519"/>
    </source>
</evidence>
<feature type="transmembrane region" description="Helical" evidence="12">
    <location>
        <begin position="287"/>
        <end position="307"/>
    </location>
</feature>
<keyword evidence="8 12" id="KW-0812">Transmembrane</keyword>
<dbReference type="FunFam" id="1.10.357.140:FF:000002">
    <property type="entry name" value="4-hydroxybenzoate octaprenyltransferase"/>
    <property type="match status" value="1"/>
</dbReference>
<organism evidence="14 15">
    <name type="scientific">Cellvibrio japonicus (strain Ueda107)</name>
    <name type="common">Pseudomonas fluorescens subsp. cellulosa</name>
    <dbReference type="NCBI Taxonomy" id="498211"/>
    <lineage>
        <taxon>Bacteria</taxon>
        <taxon>Pseudomonadati</taxon>
        <taxon>Pseudomonadota</taxon>
        <taxon>Gammaproteobacteria</taxon>
        <taxon>Cellvibrionales</taxon>
        <taxon>Cellvibrionaceae</taxon>
        <taxon>Cellvibrio</taxon>
    </lineage>
</organism>
<dbReference type="CDD" id="cd13959">
    <property type="entry name" value="PT_UbiA_COQ2"/>
    <property type="match status" value="1"/>
</dbReference>
<keyword evidence="6 12" id="KW-0808">Transferase</keyword>
<dbReference type="Gene3D" id="1.10.357.140">
    <property type="entry name" value="UbiA prenyltransferase"/>
    <property type="match status" value="1"/>
</dbReference>
<dbReference type="PROSITE" id="PS00943">
    <property type="entry name" value="UBIA"/>
    <property type="match status" value="1"/>
</dbReference>
<keyword evidence="4 12" id="KW-1003">Cell membrane</keyword>
<dbReference type="InterPro" id="IPR039653">
    <property type="entry name" value="Prenyltransferase"/>
</dbReference>
<dbReference type="PANTHER" id="PTHR11048">
    <property type="entry name" value="PRENYLTRANSFERASES"/>
    <property type="match status" value="1"/>
</dbReference>
<keyword evidence="7 12" id="KW-0831">Ubiquinone biosynthesis</keyword>
<dbReference type="EC" id="2.5.1.39" evidence="12 13"/>
<dbReference type="NCBIfam" id="TIGR01474">
    <property type="entry name" value="ubiA_proteo"/>
    <property type="match status" value="1"/>
</dbReference>
<keyword evidence="5 12" id="KW-0997">Cell inner membrane</keyword>
<feature type="transmembrane region" description="Helical" evidence="12">
    <location>
        <begin position="37"/>
        <end position="55"/>
    </location>
</feature>
<feature type="transmembrane region" description="Helical" evidence="12">
    <location>
        <begin position="135"/>
        <end position="152"/>
    </location>
</feature>
<reference evidence="14 15" key="1">
    <citation type="journal article" date="2008" name="J. Bacteriol.">
        <title>Insights into plant cell wall degradation from the genome sequence of the soil bacterium Cellvibrio japonicus.</title>
        <authorList>
            <person name="Deboy R.T."/>
            <person name="Mongodin E.F."/>
            <person name="Fouts D.E."/>
            <person name="Tailford L.E."/>
            <person name="Khouri H."/>
            <person name="Emerson J.B."/>
            <person name="Mohamoud Y."/>
            <person name="Watkins K."/>
            <person name="Henrissat B."/>
            <person name="Gilbert H.J."/>
            <person name="Nelson K.E."/>
        </authorList>
    </citation>
    <scope>NUCLEOTIDE SEQUENCE [LARGE SCALE GENOMIC DNA]</scope>
    <source>
        <strain evidence="14 15">Ueda107</strain>
    </source>
</reference>
<gene>
    <name evidence="12 14" type="primary">ubiA</name>
    <name evidence="14" type="ordered locus">CJA_0151</name>
</gene>
<dbReference type="UniPathway" id="UPA00232"/>
<dbReference type="EMBL" id="CP000934">
    <property type="protein sequence ID" value="ACE86292.1"/>
    <property type="molecule type" value="Genomic_DNA"/>
</dbReference>
<dbReference type="InterPro" id="IPR000537">
    <property type="entry name" value="UbiA_prenyltransferase"/>
</dbReference>
<dbReference type="Pfam" id="PF01040">
    <property type="entry name" value="UbiA"/>
    <property type="match status" value="1"/>
</dbReference>
<evidence type="ECO:0000256" key="6">
    <source>
        <dbReference type="ARBA" id="ARBA00022679"/>
    </source>
</evidence>
<dbReference type="GO" id="GO:0006744">
    <property type="term" value="P:ubiquinone biosynthetic process"/>
    <property type="evidence" value="ECO:0007669"/>
    <property type="project" value="UniProtKB-UniRule"/>
</dbReference>
<feature type="transmembrane region" description="Helical" evidence="12">
    <location>
        <begin position="109"/>
        <end position="129"/>
    </location>
</feature>
<keyword evidence="11 12" id="KW-0472">Membrane</keyword>
<dbReference type="HAMAP" id="MF_01635">
    <property type="entry name" value="UbiA"/>
    <property type="match status" value="1"/>
</dbReference>
<evidence type="ECO:0000256" key="2">
    <source>
        <dbReference type="ARBA" id="ARBA00004141"/>
    </source>
</evidence>
<dbReference type="Gene3D" id="1.20.120.1780">
    <property type="entry name" value="UbiA prenyltransferase"/>
    <property type="match status" value="1"/>
</dbReference>
<evidence type="ECO:0000256" key="8">
    <source>
        <dbReference type="ARBA" id="ARBA00022692"/>
    </source>
</evidence>
<dbReference type="RefSeq" id="WP_012485834.1">
    <property type="nucleotide sequence ID" value="NC_010995.1"/>
</dbReference>
<dbReference type="GO" id="GO:0005886">
    <property type="term" value="C:plasma membrane"/>
    <property type="evidence" value="ECO:0007669"/>
    <property type="project" value="UniProtKB-SubCell"/>
</dbReference>
<keyword evidence="15" id="KW-1185">Reference proteome</keyword>
<dbReference type="KEGG" id="cja:CJA_0151"/>
<comment type="function">
    <text evidence="12">Catalyzes the prenylation of para-hydroxybenzoate (PHB) with an all-trans polyprenyl group. Mediates the second step in the final reaction sequence of ubiquinone-8 (UQ-8) biosynthesis, which is the condensation of the polyisoprenoid side chain with PHB, generating the first membrane-bound Q intermediate 3-octaprenyl-4-hydroxybenzoate.</text>
</comment>
<dbReference type="InterPro" id="IPR044878">
    <property type="entry name" value="UbiA_sf"/>
</dbReference>
<comment type="catalytic activity">
    <reaction evidence="12">
        <text>all-trans-octaprenyl diphosphate + 4-hydroxybenzoate = 4-hydroxy-3-(all-trans-octaprenyl)benzoate + diphosphate</text>
        <dbReference type="Rhea" id="RHEA:27782"/>
        <dbReference type="ChEBI" id="CHEBI:1617"/>
        <dbReference type="ChEBI" id="CHEBI:17879"/>
        <dbReference type="ChEBI" id="CHEBI:33019"/>
        <dbReference type="ChEBI" id="CHEBI:57711"/>
        <dbReference type="EC" id="2.5.1.39"/>
    </reaction>
</comment>
<proteinExistence type="inferred from homology"/>
<evidence type="ECO:0000256" key="9">
    <source>
        <dbReference type="ARBA" id="ARBA00022842"/>
    </source>
</evidence>
<comment type="similarity">
    <text evidence="3 12">Belongs to the UbiA prenyltransferase family.</text>
</comment>
<feature type="transmembrane region" description="Helical" evidence="12">
    <location>
        <begin position="188"/>
        <end position="208"/>
    </location>
</feature>
<evidence type="ECO:0000313" key="14">
    <source>
        <dbReference type="EMBL" id="ACE86292.1"/>
    </source>
</evidence>
<dbReference type="HOGENOM" id="CLU_034879_1_0_6"/>
<feature type="transmembrane region" description="Helical" evidence="12">
    <location>
        <begin position="159"/>
        <end position="176"/>
    </location>
</feature>
<evidence type="ECO:0000256" key="11">
    <source>
        <dbReference type="ARBA" id="ARBA00023136"/>
    </source>
</evidence>
<dbReference type="InterPro" id="IPR006370">
    <property type="entry name" value="HB_polyprenyltransferase-like"/>
</dbReference>
<name>B3PG96_CELJU</name>
<keyword evidence="9 12" id="KW-0460">Magnesium</keyword>
<comment type="subcellular location">
    <subcellularLocation>
        <location evidence="12">Cell inner membrane</location>
        <topology evidence="12">Multi-pass membrane protein</topology>
    </subcellularLocation>
    <subcellularLocation>
        <location evidence="2">Membrane</location>
        <topology evidence="2">Multi-pass membrane protein</topology>
    </subcellularLocation>
</comment>
<keyword evidence="10 12" id="KW-1133">Transmembrane helix</keyword>
<evidence type="ECO:0000256" key="4">
    <source>
        <dbReference type="ARBA" id="ARBA00022475"/>
    </source>
</evidence>
<accession>B3PG96</accession>
<dbReference type="GO" id="GO:0008412">
    <property type="term" value="F:4-hydroxybenzoate polyprenyltransferase activity"/>
    <property type="evidence" value="ECO:0007669"/>
    <property type="project" value="UniProtKB-UniRule"/>
</dbReference>
<dbReference type="Proteomes" id="UP000001036">
    <property type="component" value="Chromosome"/>
</dbReference>
<evidence type="ECO:0000256" key="7">
    <source>
        <dbReference type="ARBA" id="ARBA00022688"/>
    </source>
</evidence>
<protein>
    <recommendedName>
        <fullName evidence="12 13">4-hydroxybenzoate octaprenyltransferase</fullName>
        <ecNumber evidence="12 13">2.5.1.39</ecNumber>
    </recommendedName>
    <alternativeName>
        <fullName evidence="12">4-HB polyprenyltransferase</fullName>
    </alternativeName>
</protein>
<comment type="pathway">
    <text evidence="12">Cofactor biosynthesis; ubiquinone biosynthesis.</text>
</comment>
<evidence type="ECO:0000256" key="1">
    <source>
        <dbReference type="ARBA" id="ARBA00001946"/>
    </source>
</evidence>
<dbReference type="OrthoDB" id="9782418at2"/>
<dbReference type="eggNOG" id="COG0382">
    <property type="taxonomic scope" value="Bacteria"/>
</dbReference>
<evidence type="ECO:0000256" key="12">
    <source>
        <dbReference type="HAMAP-Rule" id="MF_01635"/>
    </source>
</evidence>
<evidence type="ECO:0000256" key="13">
    <source>
        <dbReference type="NCBIfam" id="TIGR01474"/>
    </source>
</evidence>
<feature type="transmembrane region" description="Helical" evidence="12">
    <location>
        <begin position="67"/>
        <end position="88"/>
    </location>
</feature>
<sequence>MPGKSPKPTKNRSPRHKAPITNRWLTKATHYVQLMRLHRPIGILLLLWPTWWSLWLAAKGAPSLKNLVIFTLGVILMRSAGCVINDFADRRIDGHVERTRERPLATGAVSSREAIALFVVLCLAAFGLVLNTNLLTIQLSVGGLLLAFCYPFMKRYTHLPQVILGAAFAWGIPMAYAAEAGEIPAQAWLVYLVVVVWTVVYDTFYAMVDRPDDLKLGVKSTAILFGEQDRLITGILQAITLYTLLLVGKRFDLGSYYQLSLVAVAGLFIYQQWLIRYRARQACFKAFLNNNWVGFAIFTGIALDLALKT</sequence>
<comment type="cofactor">
    <cofactor evidence="1 12">
        <name>Mg(2+)</name>
        <dbReference type="ChEBI" id="CHEBI:18420"/>
    </cofactor>
</comment>
<feature type="transmembrane region" description="Helical" evidence="12">
    <location>
        <begin position="229"/>
        <end position="248"/>
    </location>
</feature>
<feature type="transmembrane region" description="Helical" evidence="12">
    <location>
        <begin position="254"/>
        <end position="275"/>
    </location>
</feature>
<dbReference type="STRING" id="498211.CJA_0151"/>